<dbReference type="SUPFAM" id="SSF81606">
    <property type="entry name" value="PP2C-like"/>
    <property type="match status" value="1"/>
</dbReference>
<evidence type="ECO:0000256" key="2">
    <source>
        <dbReference type="ARBA" id="ARBA00001946"/>
    </source>
</evidence>
<keyword evidence="7" id="KW-0460">Magnesium</keyword>
<dbReference type="Proteomes" id="UP001314170">
    <property type="component" value="Unassembled WGS sequence"/>
</dbReference>
<evidence type="ECO:0000256" key="3">
    <source>
        <dbReference type="ARBA" id="ARBA00006702"/>
    </source>
</evidence>
<evidence type="ECO:0000313" key="14">
    <source>
        <dbReference type="EMBL" id="CAK7346002.1"/>
    </source>
</evidence>
<protein>
    <recommendedName>
        <fullName evidence="4">protein-serine/threonine phosphatase</fullName>
        <ecNumber evidence="4">3.1.3.16</ecNumber>
    </recommendedName>
</protein>
<comment type="catalytic activity">
    <reaction evidence="10">
        <text>O-phospho-L-seryl-[protein] + H2O = L-seryl-[protein] + phosphate</text>
        <dbReference type="Rhea" id="RHEA:20629"/>
        <dbReference type="Rhea" id="RHEA-COMP:9863"/>
        <dbReference type="Rhea" id="RHEA-COMP:11604"/>
        <dbReference type="ChEBI" id="CHEBI:15377"/>
        <dbReference type="ChEBI" id="CHEBI:29999"/>
        <dbReference type="ChEBI" id="CHEBI:43474"/>
        <dbReference type="ChEBI" id="CHEBI:83421"/>
        <dbReference type="EC" id="3.1.3.16"/>
    </reaction>
</comment>
<dbReference type="GO" id="GO:0004722">
    <property type="term" value="F:protein serine/threonine phosphatase activity"/>
    <property type="evidence" value="ECO:0007669"/>
    <property type="project" value="UniProtKB-EC"/>
</dbReference>
<dbReference type="PANTHER" id="PTHR13832">
    <property type="entry name" value="PROTEIN PHOSPHATASE 2C"/>
    <property type="match status" value="1"/>
</dbReference>
<reference evidence="14 15" key="1">
    <citation type="submission" date="2024-01" db="EMBL/GenBank/DDBJ databases">
        <authorList>
            <person name="Waweru B."/>
        </authorList>
    </citation>
    <scope>NUCLEOTIDE SEQUENCE [LARGE SCALE GENOMIC DNA]</scope>
</reference>
<dbReference type="Gene3D" id="3.60.40.10">
    <property type="entry name" value="PPM-type phosphatase domain"/>
    <property type="match status" value="1"/>
</dbReference>
<evidence type="ECO:0000256" key="7">
    <source>
        <dbReference type="ARBA" id="ARBA00022842"/>
    </source>
</evidence>
<organism evidence="14 15">
    <name type="scientific">Dovyalis caffra</name>
    <dbReference type="NCBI Taxonomy" id="77055"/>
    <lineage>
        <taxon>Eukaryota</taxon>
        <taxon>Viridiplantae</taxon>
        <taxon>Streptophyta</taxon>
        <taxon>Embryophyta</taxon>
        <taxon>Tracheophyta</taxon>
        <taxon>Spermatophyta</taxon>
        <taxon>Magnoliopsida</taxon>
        <taxon>eudicotyledons</taxon>
        <taxon>Gunneridae</taxon>
        <taxon>Pentapetalae</taxon>
        <taxon>rosids</taxon>
        <taxon>fabids</taxon>
        <taxon>Malpighiales</taxon>
        <taxon>Salicaceae</taxon>
        <taxon>Flacourtieae</taxon>
        <taxon>Dovyalis</taxon>
    </lineage>
</organism>
<dbReference type="EC" id="3.1.3.16" evidence="4"/>
<comment type="cofactor">
    <cofactor evidence="1">
        <name>Mn(2+)</name>
        <dbReference type="ChEBI" id="CHEBI:29035"/>
    </cofactor>
</comment>
<keyword evidence="5" id="KW-0479">Metal-binding</keyword>
<comment type="catalytic activity">
    <reaction evidence="11">
        <text>O-phospho-L-threonyl-[protein] + H2O = L-threonyl-[protein] + phosphate</text>
        <dbReference type="Rhea" id="RHEA:47004"/>
        <dbReference type="Rhea" id="RHEA-COMP:11060"/>
        <dbReference type="Rhea" id="RHEA-COMP:11605"/>
        <dbReference type="ChEBI" id="CHEBI:15377"/>
        <dbReference type="ChEBI" id="CHEBI:30013"/>
        <dbReference type="ChEBI" id="CHEBI:43474"/>
        <dbReference type="ChEBI" id="CHEBI:61977"/>
        <dbReference type="EC" id="3.1.3.16"/>
    </reaction>
</comment>
<comment type="cofactor">
    <cofactor evidence="2">
        <name>Mg(2+)</name>
        <dbReference type="ChEBI" id="CHEBI:18420"/>
    </cofactor>
</comment>
<evidence type="ECO:0000256" key="10">
    <source>
        <dbReference type="ARBA" id="ARBA00047761"/>
    </source>
</evidence>
<evidence type="ECO:0000256" key="8">
    <source>
        <dbReference type="ARBA" id="ARBA00022912"/>
    </source>
</evidence>
<dbReference type="GO" id="GO:0005737">
    <property type="term" value="C:cytoplasm"/>
    <property type="evidence" value="ECO:0007669"/>
    <property type="project" value="UniProtKB-ARBA"/>
</dbReference>
<comment type="similarity">
    <text evidence="3 12">Belongs to the PP2C family.</text>
</comment>
<proteinExistence type="inferred from homology"/>
<dbReference type="AlphaFoldDB" id="A0AAV1S6I8"/>
<dbReference type="Pfam" id="PF00481">
    <property type="entry name" value="PP2C"/>
    <property type="match status" value="1"/>
</dbReference>
<evidence type="ECO:0000256" key="1">
    <source>
        <dbReference type="ARBA" id="ARBA00001936"/>
    </source>
</evidence>
<keyword evidence="8 12" id="KW-0904">Protein phosphatase</keyword>
<dbReference type="FunFam" id="3.60.40.10:FF:000004">
    <property type="entry name" value="Probable protein phosphatase 2C 22"/>
    <property type="match status" value="1"/>
</dbReference>
<evidence type="ECO:0000256" key="12">
    <source>
        <dbReference type="RuleBase" id="RU003465"/>
    </source>
</evidence>
<evidence type="ECO:0000256" key="9">
    <source>
        <dbReference type="ARBA" id="ARBA00023211"/>
    </source>
</evidence>
<sequence>MAYTYSCFVHVGKLREQVGCHRFSSSPFLPNSSPFLSRVCPHHHISALNYYCYDRGEDMAAGMDFSPPFTVLEGGCNKDSNNKITTNVSENQNAENLDTLKQSTNGKPPRHLRQSMDSIRLLNAADLVRKKEALDVGVGVVISNSPADEKSEFLPLFRSGSCAEGGPKQYMEDEHVCIDNLVDHLDATETAAAMANCPSPGAFYGVFDGHGGTDAASFVKNNILRFIVEDSHFPICVEKAIKSAFLKADYAFADDSALDISSGTTALTALIFGRTLIIANAGDCRAVLGRRGRAIEMSKDHKPNCTSERLRIEKLGGVIYDGYLNGQLSVARALGDWHMKGPKGSACPLSAEPELQETNLSEDDEFLIMGCDGLWDVMSSQGAVTIARKELMLHNDPERCSRELVREALRRNACDNLTVIVICFSPDPPPRIEILQSRVRRSISAEGLNLLKGVLDSNS</sequence>
<dbReference type="InterPro" id="IPR015655">
    <property type="entry name" value="PP2C"/>
</dbReference>
<feature type="domain" description="PPM-type phosphatase" evidence="13">
    <location>
        <begin position="158"/>
        <end position="424"/>
    </location>
</feature>
<dbReference type="InterPro" id="IPR036457">
    <property type="entry name" value="PPM-type-like_dom_sf"/>
</dbReference>
<evidence type="ECO:0000313" key="15">
    <source>
        <dbReference type="Proteomes" id="UP001314170"/>
    </source>
</evidence>
<dbReference type="GO" id="GO:0046872">
    <property type="term" value="F:metal ion binding"/>
    <property type="evidence" value="ECO:0007669"/>
    <property type="project" value="UniProtKB-KW"/>
</dbReference>
<dbReference type="PANTHER" id="PTHR13832:SF673">
    <property type="entry name" value="PROTEIN PHOSPHATASE 2C 27-RELATED"/>
    <property type="match status" value="1"/>
</dbReference>
<comment type="caution">
    <text evidence="14">The sequence shown here is derived from an EMBL/GenBank/DDBJ whole genome shotgun (WGS) entry which is preliminary data.</text>
</comment>
<gene>
    <name evidence="14" type="ORF">DCAF_LOCUS18669</name>
</gene>
<dbReference type="InterPro" id="IPR001932">
    <property type="entry name" value="PPM-type_phosphatase-like_dom"/>
</dbReference>
<dbReference type="CDD" id="cd00143">
    <property type="entry name" value="PP2Cc"/>
    <property type="match status" value="1"/>
</dbReference>
<dbReference type="GO" id="GO:0005634">
    <property type="term" value="C:nucleus"/>
    <property type="evidence" value="ECO:0007669"/>
    <property type="project" value="UniProtKB-ARBA"/>
</dbReference>
<dbReference type="PROSITE" id="PS51746">
    <property type="entry name" value="PPM_2"/>
    <property type="match status" value="1"/>
</dbReference>
<accession>A0AAV1S6I8</accession>
<keyword evidence="9" id="KW-0464">Manganese</keyword>
<keyword evidence="15" id="KW-1185">Reference proteome</keyword>
<evidence type="ECO:0000256" key="6">
    <source>
        <dbReference type="ARBA" id="ARBA00022801"/>
    </source>
</evidence>
<evidence type="ECO:0000256" key="5">
    <source>
        <dbReference type="ARBA" id="ARBA00022723"/>
    </source>
</evidence>
<name>A0AAV1S6I8_9ROSI</name>
<evidence type="ECO:0000256" key="11">
    <source>
        <dbReference type="ARBA" id="ARBA00048336"/>
    </source>
</evidence>
<dbReference type="InterPro" id="IPR000222">
    <property type="entry name" value="PP2C_BS"/>
</dbReference>
<dbReference type="SMART" id="SM00332">
    <property type="entry name" value="PP2Cc"/>
    <property type="match status" value="1"/>
</dbReference>
<keyword evidence="6 12" id="KW-0378">Hydrolase</keyword>
<dbReference type="EMBL" id="CAWUPB010001173">
    <property type="protein sequence ID" value="CAK7346002.1"/>
    <property type="molecule type" value="Genomic_DNA"/>
</dbReference>
<dbReference type="PROSITE" id="PS01032">
    <property type="entry name" value="PPM_1"/>
    <property type="match status" value="1"/>
</dbReference>
<evidence type="ECO:0000256" key="4">
    <source>
        <dbReference type="ARBA" id="ARBA00013081"/>
    </source>
</evidence>
<evidence type="ECO:0000259" key="13">
    <source>
        <dbReference type="PROSITE" id="PS51746"/>
    </source>
</evidence>